<reference evidence="2 3" key="1">
    <citation type="submission" date="2018-11" db="EMBL/GenBank/DDBJ databases">
        <title>Genome sequencing of Paenibacillus lentus DSM25539(T).</title>
        <authorList>
            <person name="Kook J.-K."/>
            <person name="Park S.-N."/>
            <person name="Lim Y.K."/>
        </authorList>
    </citation>
    <scope>NUCLEOTIDE SEQUENCE [LARGE SCALE GENOMIC DNA]</scope>
    <source>
        <strain evidence="2 3">DSM 25539</strain>
    </source>
</reference>
<dbReference type="Gene3D" id="3.55.50.10">
    <property type="entry name" value="Baseplate protein-like domains"/>
    <property type="match status" value="1"/>
</dbReference>
<feature type="compositionally biased region" description="Polar residues" evidence="1">
    <location>
        <begin position="587"/>
        <end position="597"/>
    </location>
</feature>
<evidence type="ECO:0000313" key="2">
    <source>
        <dbReference type="EMBL" id="AZK48579.1"/>
    </source>
</evidence>
<evidence type="ECO:0000256" key="1">
    <source>
        <dbReference type="SAM" id="MobiDB-lite"/>
    </source>
</evidence>
<accession>A0A3S8S0F0</accession>
<sequence length="597" mass="68672">MKLWRDIDGFQIELPYDLSTVRSFRIVRKFNDHARCYISTTMSEEQADLCLRNGTYRDSLLIRKSTEQGNDYLFAGGISNIDIQMEDGIPHVTIEGLSRTYEMDRHLESRSFQNKYLTYTDLIRQIANLYPGGDAQNEATSPEATIGQLIVQYEETNWQFLKRLASRIGTVILPDVVMDAPRVYFGVPDFSWGKVIRSHHYSIIKDRENFLDIQANSDTNSPLGESDFVSYRVHTNQYCQVGDNVSFKGQMWVVTESVITYESGLIYYEYVLVQRAALRRKVRTNRAIQGVALEGRVMKRGNNMVKVHLDIDHDHDERGNWWFPYSPEGNNIFHCMPEEGARIKVYFPEGTEKKAIAINSVRGRSEEMKSRTVFQKPTTKVFHMPGEAKMELGEDGVLFEKNTVSLTLDGNDISLNATESILVVASDEIELGGQNMPEHIKLVANETITFFTNTEHYMEIRPEYIGIKGKKVNFEKVEMDFLDMLTDEELEKLYVDNEFLKVIQQRAEAMKSVPAGTHIMPSWTEEGNQKIKDDATARFRDPATRNDAKESLRGLGNKELKKRYQEKVLPPPQSRKTNQRRKEPKNSKNMQSSIKTT</sequence>
<evidence type="ECO:0008006" key="4">
    <source>
        <dbReference type="Google" id="ProtNLM"/>
    </source>
</evidence>
<feature type="region of interest" description="Disordered" evidence="1">
    <location>
        <begin position="537"/>
        <end position="597"/>
    </location>
</feature>
<feature type="compositionally biased region" description="Basic and acidic residues" evidence="1">
    <location>
        <begin position="537"/>
        <end position="566"/>
    </location>
</feature>
<keyword evidence="3" id="KW-1185">Reference proteome</keyword>
<gene>
    <name evidence="2" type="ORF">EIM92_22345</name>
</gene>
<dbReference type="RefSeq" id="WP_125084731.1">
    <property type="nucleotide sequence ID" value="NZ_CP034248.1"/>
</dbReference>
<dbReference type="OrthoDB" id="2490673at2"/>
<dbReference type="EMBL" id="CP034248">
    <property type="protein sequence ID" value="AZK48579.1"/>
    <property type="molecule type" value="Genomic_DNA"/>
</dbReference>
<proteinExistence type="predicted"/>
<dbReference type="SUPFAM" id="SSF69279">
    <property type="entry name" value="Phage tail proteins"/>
    <property type="match status" value="1"/>
</dbReference>
<dbReference type="AlphaFoldDB" id="A0A3S8S0F0"/>
<name>A0A3S8S0F0_9BACL</name>
<dbReference type="Proteomes" id="UP000273145">
    <property type="component" value="Chromosome"/>
</dbReference>
<protein>
    <recommendedName>
        <fullName evidence="4">Gp5/Type VI secretion system Vgr protein OB-fold domain-containing protein</fullName>
    </recommendedName>
</protein>
<evidence type="ECO:0000313" key="3">
    <source>
        <dbReference type="Proteomes" id="UP000273145"/>
    </source>
</evidence>
<dbReference type="KEGG" id="plen:EIM92_22345"/>
<organism evidence="2 3">
    <name type="scientific">Paenibacillus lentus</name>
    <dbReference type="NCBI Taxonomy" id="1338368"/>
    <lineage>
        <taxon>Bacteria</taxon>
        <taxon>Bacillati</taxon>
        <taxon>Bacillota</taxon>
        <taxon>Bacilli</taxon>
        <taxon>Bacillales</taxon>
        <taxon>Paenibacillaceae</taxon>
        <taxon>Paenibacillus</taxon>
    </lineage>
</organism>